<gene>
    <name evidence="2" type="ORF">DICPUDRAFT_74698</name>
</gene>
<dbReference type="GeneID" id="10509619"/>
<reference evidence="3" key="1">
    <citation type="journal article" date="2011" name="Genome Biol.">
        <title>Comparative genomics of the social amoebae Dictyostelium discoideum and Dictyostelium purpureum.</title>
        <authorList>
            <consortium name="US DOE Joint Genome Institute (JGI-PGF)"/>
            <person name="Sucgang R."/>
            <person name="Kuo A."/>
            <person name="Tian X."/>
            <person name="Salerno W."/>
            <person name="Parikh A."/>
            <person name="Feasley C.L."/>
            <person name="Dalin E."/>
            <person name="Tu H."/>
            <person name="Huang E."/>
            <person name="Barry K."/>
            <person name="Lindquist E."/>
            <person name="Shapiro H."/>
            <person name="Bruce D."/>
            <person name="Schmutz J."/>
            <person name="Salamov A."/>
            <person name="Fey P."/>
            <person name="Gaudet P."/>
            <person name="Anjard C."/>
            <person name="Babu M.M."/>
            <person name="Basu S."/>
            <person name="Bushmanova Y."/>
            <person name="van der Wel H."/>
            <person name="Katoh-Kurasawa M."/>
            <person name="Dinh C."/>
            <person name="Coutinho P.M."/>
            <person name="Saito T."/>
            <person name="Elias M."/>
            <person name="Schaap P."/>
            <person name="Kay R.R."/>
            <person name="Henrissat B."/>
            <person name="Eichinger L."/>
            <person name="Rivero F."/>
            <person name="Putnam N.H."/>
            <person name="West C.M."/>
            <person name="Loomis W.F."/>
            <person name="Chisholm R.L."/>
            <person name="Shaulsky G."/>
            <person name="Strassmann J.E."/>
            <person name="Queller D.C."/>
            <person name="Kuspa A."/>
            <person name="Grigoriev I.V."/>
        </authorList>
    </citation>
    <scope>NUCLEOTIDE SEQUENCE [LARGE SCALE GENOMIC DNA]</scope>
    <source>
        <strain evidence="3">QSDP1</strain>
    </source>
</reference>
<keyword evidence="3" id="KW-1185">Reference proteome</keyword>
<keyword evidence="1" id="KW-0812">Transmembrane</keyword>
<dbReference type="RefSeq" id="XP_003283715.1">
    <property type="nucleotide sequence ID" value="XM_003283667.1"/>
</dbReference>
<name>F0Z8H5_DICPU</name>
<keyword evidence="1" id="KW-1133">Transmembrane helix</keyword>
<protein>
    <submittedName>
        <fullName evidence="2">Uncharacterized protein</fullName>
    </submittedName>
</protein>
<dbReference type="Proteomes" id="UP000001064">
    <property type="component" value="Unassembled WGS sequence"/>
</dbReference>
<sequence length="207" mass="23548">MSNYNNTHRLPSESYGDVKTSKLIVPTSLPPYLVNLISFEEYLETIHQIKALIENTPSSFLTKNIISASIILLCFFIPVVISLCVFGSTIGIYVGGAVSITVSSLFIIQSIRRGKKMKADLDSYLDEINARYYSKRFSFFCKLQVYGRGRSAFIEKHIFVRIYHPDLPLPTPPPQYLSYQNTQPSPQNLPSDNFEPHVDEKTLLKNF</sequence>
<evidence type="ECO:0000313" key="3">
    <source>
        <dbReference type="Proteomes" id="UP000001064"/>
    </source>
</evidence>
<evidence type="ECO:0000313" key="2">
    <source>
        <dbReference type="EMBL" id="EGC39729.1"/>
    </source>
</evidence>
<feature type="transmembrane region" description="Helical" evidence="1">
    <location>
        <begin position="90"/>
        <end position="108"/>
    </location>
</feature>
<dbReference type="EMBL" id="GL870952">
    <property type="protein sequence ID" value="EGC39729.1"/>
    <property type="molecule type" value="Genomic_DNA"/>
</dbReference>
<feature type="transmembrane region" description="Helical" evidence="1">
    <location>
        <begin position="65"/>
        <end position="84"/>
    </location>
</feature>
<proteinExistence type="predicted"/>
<accession>F0Z8H5</accession>
<dbReference type="VEuPathDB" id="AmoebaDB:DICPUDRAFT_74698"/>
<keyword evidence="1" id="KW-0472">Membrane</keyword>
<evidence type="ECO:0000256" key="1">
    <source>
        <dbReference type="SAM" id="Phobius"/>
    </source>
</evidence>
<dbReference type="KEGG" id="dpp:DICPUDRAFT_74698"/>
<dbReference type="AlphaFoldDB" id="F0Z8H5"/>
<dbReference type="InParanoid" id="F0Z8H5"/>
<organism evidence="2 3">
    <name type="scientific">Dictyostelium purpureum</name>
    <name type="common">Slime mold</name>
    <dbReference type="NCBI Taxonomy" id="5786"/>
    <lineage>
        <taxon>Eukaryota</taxon>
        <taxon>Amoebozoa</taxon>
        <taxon>Evosea</taxon>
        <taxon>Eumycetozoa</taxon>
        <taxon>Dictyostelia</taxon>
        <taxon>Dictyosteliales</taxon>
        <taxon>Dictyosteliaceae</taxon>
        <taxon>Dictyostelium</taxon>
    </lineage>
</organism>